<dbReference type="PANTHER" id="PTHR14614:SF147">
    <property type="entry name" value="S-ADENOSYLMETHIONINE-DEPENDENT METHYLTRANSFERASE OF THE SEVEN BETA-STRAND FAMILY"/>
    <property type="match status" value="1"/>
</dbReference>
<accession>A0A6A5JWF9</accession>
<dbReference type="PANTHER" id="PTHR14614">
    <property type="entry name" value="HEPATOCELLULAR CARCINOMA-ASSOCIATED ANTIGEN"/>
    <property type="match status" value="1"/>
</dbReference>
<evidence type="ECO:0000313" key="2">
    <source>
        <dbReference type="EMBL" id="KAF1828925.1"/>
    </source>
</evidence>
<keyword evidence="3" id="KW-1185">Reference proteome</keyword>
<dbReference type="EMBL" id="ML975482">
    <property type="protein sequence ID" value="KAF1828925.1"/>
    <property type="molecule type" value="Genomic_DNA"/>
</dbReference>
<organism evidence="2 3">
    <name type="scientific">Decorospora gaudefroyi</name>
    <dbReference type="NCBI Taxonomy" id="184978"/>
    <lineage>
        <taxon>Eukaryota</taxon>
        <taxon>Fungi</taxon>
        <taxon>Dikarya</taxon>
        <taxon>Ascomycota</taxon>
        <taxon>Pezizomycotina</taxon>
        <taxon>Dothideomycetes</taxon>
        <taxon>Pleosporomycetidae</taxon>
        <taxon>Pleosporales</taxon>
        <taxon>Pleosporineae</taxon>
        <taxon>Pleosporaceae</taxon>
        <taxon>Decorospora</taxon>
    </lineage>
</organism>
<dbReference type="OrthoDB" id="433955at2759"/>
<sequence length="398" mass="43311">MSASLSGSSLPPSSSLPPIRHLGSASEEQITSALTYLHALYCPLRLPSATISKATSKRTHSPAVETPIPVDSGYASQDEDEDEDDAAQEEVVTAVALRADPFERAFATKWLTGLIERGEEMAFDEHARERIVEDAASILSAFFESVDEEEKEDEALTREFAFPTPSGQSVHVTLNDAPLSGTDHTDVGLQSWGASIVLSSMMCADADRFFGLFRDKFTEIVELGAGTGLVSLTVAKLLAQRFRNPRISITATDSHAAVLRNCKTNIDSNFPSNPSSSSLTPHTAILDWTHPPAHLKASAHLLLASDVVYAPEHAAWLRDCAAHLLAPRGTFWLMATIRKTGKFEGIEHTVDAAFACELCPRDGEGYVFSILEREFVGKRRGVGRGDEGGYYLYRIGWA</sequence>
<evidence type="ECO:0000313" key="3">
    <source>
        <dbReference type="Proteomes" id="UP000800040"/>
    </source>
</evidence>
<reference evidence="2" key="1">
    <citation type="submission" date="2020-01" db="EMBL/GenBank/DDBJ databases">
        <authorList>
            <consortium name="DOE Joint Genome Institute"/>
            <person name="Haridas S."/>
            <person name="Albert R."/>
            <person name="Binder M."/>
            <person name="Bloem J."/>
            <person name="Labutti K."/>
            <person name="Salamov A."/>
            <person name="Andreopoulos B."/>
            <person name="Baker S.E."/>
            <person name="Barry K."/>
            <person name="Bills G."/>
            <person name="Bluhm B.H."/>
            <person name="Cannon C."/>
            <person name="Castanera R."/>
            <person name="Culley D.E."/>
            <person name="Daum C."/>
            <person name="Ezra D."/>
            <person name="Gonzalez J.B."/>
            <person name="Henrissat B."/>
            <person name="Kuo A."/>
            <person name="Liang C."/>
            <person name="Lipzen A."/>
            <person name="Lutzoni F."/>
            <person name="Magnuson J."/>
            <person name="Mondo S."/>
            <person name="Nolan M."/>
            <person name="Ohm R."/>
            <person name="Pangilinan J."/>
            <person name="Park H.-J."/>
            <person name="Ramirez L."/>
            <person name="Alfaro M."/>
            <person name="Sun H."/>
            <person name="Tritt A."/>
            <person name="Yoshinaga Y."/>
            <person name="Zwiers L.-H."/>
            <person name="Turgeon B.G."/>
            <person name="Goodwin S.B."/>
            <person name="Spatafora J.W."/>
            <person name="Crous P.W."/>
            <person name="Grigoriev I.V."/>
        </authorList>
    </citation>
    <scope>NUCLEOTIDE SEQUENCE</scope>
    <source>
        <strain evidence="2">P77</strain>
    </source>
</reference>
<feature type="compositionally biased region" description="Acidic residues" evidence="1">
    <location>
        <begin position="77"/>
        <end position="86"/>
    </location>
</feature>
<dbReference type="GO" id="GO:0008757">
    <property type="term" value="F:S-adenosylmethionine-dependent methyltransferase activity"/>
    <property type="evidence" value="ECO:0007669"/>
    <property type="project" value="UniProtKB-ARBA"/>
</dbReference>
<dbReference type="Pfam" id="PF10294">
    <property type="entry name" value="Methyltransf_16"/>
    <property type="match status" value="1"/>
</dbReference>
<dbReference type="Proteomes" id="UP000800040">
    <property type="component" value="Unassembled WGS sequence"/>
</dbReference>
<dbReference type="Gene3D" id="3.40.50.150">
    <property type="entry name" value="Vaccinia Virus protein VP39"/>
    <property type="match status" value="1"/>
</dbReference>
<protein>
    <recommendedName>
        <fullName evidence="4">S-adenosyl-L-methionine-dependent methyltransferase</fullName>
    </recommendedName>
</protein>
<evidence type="ECO:0008006" key="4">
    <source>
        <dbReference type="Google" id="ProtNLM"/>
    </source>
</evidence>
<feature type="compositionally biased region" description="Low complexity" evidence="1">
    <location>
        <begin position="1"/>
        <end position="18"/>
    </location>
</feature>
<gene>
    <name evidence="2" type="ORF">BDW02DRAFT_634832</name>
</gene>
<evidence type="ECO:0000256" key="1">
    <source>
        <dbReference type="SAM" id="MobiDB-lite"/>
    </source>
</evidence>
<dbReference type="InterPro" id="IPR029063">
    <property type="entry name" value="SAM-dependent_MTases_sf"/>
</dbReference>
<feature type="region of interest" description="Disordered" evidence="1">
    <location>
        <begin position="1"/>
        <end position="21"/>
    </location>
</feature>
<dbReference type="AlphaFoldDB" id="A0A6A5JWF9"/>
<name>A0A6A5JWF9_9PLEO</name>
<dbReference type="SUPFAM" id="SSF53335">
    <property type="entry name" value="S-adenosyl-L-methionine-dependent methyltransferases"/>
    <property type="match status" value="1"/>
</dbReference>
<proteinExistence type="predicted"/>
<feature type="region of interest" description="Disordered" evidence="1">
    <location>
        <begin position="53"/>
        <end position="86"/>
    </location>
</feature>
<dbReference type="InterPro" id="IPR019410">
    <property type="entry name" value="Methyltransf_16"/>
</dbReference>